<feature type="compositionally biased region" description="Basic and acidic residues" evidence="1">
    <location>
        <begin position="649"/>
        <end position="690"/>
    </location>
</feature>
<dbReference type="RefSeq" id="XP_017893341.2">
    <property type="nucleotide sequence ID" value="XM_018037852.2"/>
</dbReference>
<dbReference type="Proteomes" id="UP000694925">
    <property type="component" value="Unplaced"/>
</dbReference>
<evidence type="ECO:0000313" key="2">
    <source>
        <dbReference type="Proteomes" id="UP000694925"/>
    </source>
</evidence>
<feature type="compositionally biased region" description="Basic and acidic residues" evidence="1">
    <location>
        <begin position="146"/>
        <end position="160"/>
    </location>
</feature>
<proteinExistence type="predicted"/>
<dbReference type="GeneID" id="108632959"/>
<feature type="compositionally biased region" description="Basic and acidic residues" evidence="1">
    <location>
        <begin position="738"/>
        <end position="770"/>
    </location>
</feature>
<organism evidence="2 3">
    <name type="scientific">Ceratina calcarata</name>
    <dbReference type="NCBI Taxonomy" id="156304"/>
    <lineage>
        <taxon>Eukaryota</taxon>
        <taxon>Metazoa</taxon>
        <taxon>Ecdysozoa</taxon>
        <taxon>Arthropoda</taxon>
        <taxon>Hexapoda</taxon>
        <taxon>Insecta</taxon>
        <taxon>Pterygota</taxon>
        <taxon>Neoptera</taxon>
        <taxon>Endopterygota</taxon>
        <taxon>Hymenoptera</taxon>
        <taxon>Apocrita</taxon>
        <taxon>Aculeata</taxon>
        <taxon>Apoidea</taxon>
        <taxon>Anthophila</taxon>
        <taxon>Apidae</taxon>
        <taxon>Ceratina</taxon>
        <taxon>Zadontomerus</taxon>
    </lineage>
</organism>
<keyword evidence="2" id="KW-1185">Reference proteome</keyword>
<feature type="region of interest" description="Disordered" evidence="1">
    <location>
        <begin position="645"/>
        <end position="690"/>
    </location>
</feature>
<feature type="compositionally biased region" description="Polar residues" evidence="1">
    <location>
        <begin position="615"/>
        <end position="626"/>
    </location>
</feature>
<feature type="compositionally biased region" description="Polar residues" evidence="1">
    <location>
        <begin position="825"/>
        <end position="834"/>
    </location>
</feature>
<feature type="compositionally biased region" description="Basic and acidic residues" evidence="1">
    <location>
        <begin position="363"/>
        <end position="373"/>
    </location>
</feature>
<name>A0AAJ7NG09_9HYME</name>
<dbReference type="KEGG" id="ccal:108632959"/>
<feature type="region of interest" description="Disordered" evidence="1">
    <location>
        <begin position="75"/>
        <end position="483"/>
    </location>
</feature>
<reference evidence="3" key="1">
    <citation type="submission" date="2025-08" db="UniProtKB">
        <authorList>
            <consortium name="RefSeq"/>
        </authorList>
    </citation>
    <scope>IDENTIFICATION</scope>
    <source>
        <tissue evidence="3">Whole body</tissue>
    </source>
</reference>
<feature type="compositionally biased region" description="Basic and acidic residues" evidence="1">
    <location>
        <begin position="262"/>
        <end position="271"/>
    </location>
</feature>
<feature type="compositionally biased region" description="Basic and acidic residues" evidence="1">
    <location>
        <begin position="403"/>
        <end position="423"/>
    </location>
</feature>
<feature type="compositionally biased region" description="Basic and acidic residues" evidence="1">
    <location>
        <begin position="551"/>
        <end position="561"/>
    </location>
</feature>
<protein>
    <submittedName>
        <fullName evidence="3">Protein PFC0760c-like</fullName>
    </submittedName>
</protein>
<dbReference type="AlphaFoldDB" id="A0AAJ7NG09"/>
<feature type="compositionally biased region" description="Basic residues" evidence="1">
    <location>
        <begin position="783"/>
        <end position="796"/>
    </location>
</feature>
<feature type="region of interest" description="Disordered" evidence="1">
    <location>
        <begin position="737"/>
        <end position="850"/>
    </location>
</feature>
<feature type="compositionally biased region" description="Basic and acidic residues" evidence="1">
    <location>
        <begin position="575"/>
        <end position="585"/>
    </location>
</feature>
<sequence length="850" mass="97571">MTFKRDVDFEDVDTFPNRFHKNEMFYDKGPGNNQIPKEWIKTKDLCSLSDWLNSDKNPEIELDKSGDQWIQYQSGQKNMPNSLDLDKEASLKTDARLNVRNQRDETKKAATPSLESLKETILELKKNLNEADRKRRVNFKSTDSSKVSEKGNDNQEERERKTRTKDNHKKNEDDGVLTQASSDLRGGDRDAERFDLRKREQVSKELEDKNAHPKVRRTKRTKANKDDGNPKLFHRAGFGASYLEESALKELHDRRRRSKGTPTDEKRHADEDGSNSGADEKNPITILKANDDNDATISEKKELNNLQEANSFEQASKPTGDREDAANSRTSNAEKTDCQKPETAKNNVQLDVSRENLNAMENRLMRNEEKGESLRGNSLRTFESVTNELQPVSPPNEISSLGADRREESSKETRMQKTEENRENVGLAKGEQVIKVFEPQGRLYQNSERTKEVRGTEPENEQGILSQRPTEDKRSPNDSGNMNILVKSENRNVIKFSNDCTNDKSGNRPSSCMLNVFDMKKKMILEHDDNPSKTISTLFDVKYEKAQIDEPVKSTNKREENLGNDDVPFGNGVFDFERSKDKEVPYEDTPASTNDVKQRNADEKRLENSAELNKGSEQSGVNDKGSQNWFENAIRNQMDMTVDQGAAEKPNEIGEKEKPTSEEERLGDYKENADSNNKIELKEAKDEPQTKKRYHEIFIVPSGMDDRIISDKYSQRRILQYMEYSNDDVEDVDINYNNKEEDGQQQVNEDKNDVSVRRKERSSVDSDTKSRGKVNIMIQDKLQKKKNPSRNRKRRNPSVIEYYDYDSDMEQEALSPTSEQERIKNNYQDKNVNSDAGLGNHECTSPSSKT</sequence>
<feature type="compositionally biased region" description="Basic residues" evidence="1">
    <location>
        <begin position="212"/>
        <end position="222"/>
    </location>
</feature>
<feature type="compositionally biased region" description="Basic and acidic residues" evidence="1">
    <location>
        <begin position="116"/>
        <end position="133"/>
    </location>
</feature>
<evidence type="ECO:0000256" key="1">
    <source>
        <dbReference type="SAM" id="MobiDB-lite"/>
    </source>
</evidence>
<feature type="compositionally biased region" description="Basic and acidic residues" evidence="1">
    <location>
        <begin position="596"/>
        <end position="608"/>
    </location>
</feature>
<feature type="compositionally biased region" description="Polar residues" evidence="1">
    <location>
        <begin position="375"/>
        <end position="390"/>
    </location>
</feature>
<feature type="compositionally biased region" description="Basic and acidic residues" evidence="1">
    <location>
        <begin position="448"/>
        <end position="457"/>
    </location>
</feature>
<feature type="compositionally biased region" description="Basic and acidic residues" evidence="1">
    <location>
        <begin position="84"/>
        <end position="108"/>
    </location>
</feature>
<accession>A0AAJ7NG09</accession>
<gene>
    <name evidence="3" type="primary">LOC108632959</name>
</gene>
<feature type="compositionally biased region" description="Polar residues" evidence="1">
    <location>
        <begin position="304"/>
        <end position="317"/>
    </location>
</feature>
<evidence type="ECO:0000313" key="3">
    <source>
        <dbReference type="RefSeq" id="XP_017893341.2"/>
    </source>
</evidence>
<feature type="compositionally biased region" description="Basic and acidic residues" evidence="1">
    <location>
        <begin position="185"/>
        <end position="211"/>
    </location>
</feature>
<feature type="region of interest" description="Disordered" evidence="1">
    <location>
        <begin position="551"/>
        <end position="626"/>
    </location>
</feature>
<feature type="compositionally biased region" description="Basic and acidic residues" evidence="1">
    <location>
        <begin position="319"/>
        <end position="343"/>
    </location>
</feature>